<sequence>MCQVHQAKDNCFAYVDSGLPRMPLACVVNGEAVRAMIDPTMTLLAFLRKELSLFGTKEGCGEGECGACTIIMNGVTVNSCLVLALEAQGAAITTVEGLSIDGKLSILQQEFINHDALQCGFCTPGMLMSARALLDRNPDPCETEIKEAIAGNFCRCTGYKPIIAAIASAARLEKGGCGRE</sequence>
<keyword evidence="9" id="KW-1185">Reference proteome</keyword>
<evidence type="ECO:0000256" key="4">
    <source>
        <dbReference type="ARBA" id="ARBA00023004"/>
    </source>
</evidence>
<reference evidence="8 9" key="1">
    <citation type="submission" date="2019-03" db="EMBL/GenBank/DDBJ databases">
        <title>Genomic Encyclopedia of Type Strains, Phase IV (KMG-IV): sequencing the most valuable type-strain genomes for metagenomic binning, comparative biology and taxonomic classification.</title>
        <authorList>
            <person name="Goeker M."/>
        </authorList>
    </citation>
    <scope>NUCLEOTIDE SEQUENCE [LARGE SCALE GENOMIC DNA]</scope>
    <source>
        <strain evidence="8 9">DSM 15969</strain>
    </source>
</reference>
<feature type="domain" description="2Fe-2S ferredoxin-type" evidence="7">
    <location>
        <begin position="22"/>
        <end position="98"/>
    </location>
</feature>
<dbReference type="Gene3D" id="3.10.20.30">
    <property type="match status" value="1"/>
</dbReference>
<dbReference type="PROSITE" id="PS51085">
    <property type="entry name" value="2FE2S_FER_2"/>
    <property type="match status" value="1"/>
</dbReference>
<dbReference type="FunFam" id="3.10.20.30:FF:000020">
    <property type="entry name" value="Xanthine dehydrogenase iron-sulfur subunit"/>
    <property type="match status" value="1"/>
</dbReference>
<dbReference type="FunFam" id="1.10.150.120:FF:000003">
    <property type="entry name" value="Carbon monoxide dehydrogenase, small subunit"/>
    <property type="match status" value="1"/>
</dbReference>
<keyword evidence="1" id="KW-0001">2Fe-2S</keyword>
<dbReference type="InterPro" id="IPR006058">
    <property type="entry name" value="2Fe2S_fd_BS"/>
</dbReference>
<dbReference type="Pfam" id="PF01799">
    <property type="entry name" value="Fer2_2"/>
    <property type="match status" value="1"/>
</dbReference>
<dbReference type="SUPFAM" id="SSF54292">
    <property type="entry name" value="2Fe-2S ferredoxin-like"/>
    <property type="match status" value="1"/>
</dbReference>
<comment type="caution">
    <text evidence="8">The sequence shown here is derived from an EMBL/GenBank/DDBJ whole genome shotgun (WGS) entry which is preliminary data.</text>
</comment>
<dbReference type="InterPro" id="IPR002888">
    <property type="entry name" value="2Fe-2S-bd"/>
</dbReference>
<dbReference type="InterPro" id="IPR036884">
    <property type="entry name" value="2Fe-2S-bd_dom_sf"/>
</dbReference>
<evidence type="ECO:0000313" key="9">
    <source>
        <dbReference type="Proteomes" id="UP000295063"/>
    </source>
</evidence>
<keyword evidence="4" id="KW-0408">Iron</keyword>
<evidence type="ECO:0000259" key="7">
    <source>
        <dbReference type="PROSITE" id="PS51085"/>
    </source>
</evidence>
<keyword evidence="3" id="KW-0560">Oxidoreductase</keyword>
<dbReference type="OrthoDB" id="9796880at2"/>
<evidence type="ECO:0000313" key="8">
    <source>
        <dbReference type="EMBL" id="TCL36910.1"/>
    </source>
</evidence>
<evidence type="ECO:0000256" key="3">
    <source>
        <dbReference type="ARBA" id="ARBA00023002"/>
    </source>
</evidence>
<evidence type="ECO:0000256" key="6">
    <source>
        <dbReference type="ARBA" id="ARBA00060707"/>
    </source>
</evidence>
<dbReference type="Pfam" id="PF00111">
    <property type="entry name" value="Fer2"/>
    <property type="match status" value="1"/>
</dbReference>
<dbReference type="InterPro" id="IPR036010">
    <property type="entry name" value="2Fe-2S_ferredoxin-like_sf"/>
</dbReference>
<dbReference type="InterPro" id="IPR051452">
    <property type="entry name" value="Diverse_Oxidoreductases"/>
</dbReference>
<dbReference type="EMBL" id="SLUI01000007">
    <property type="protein sequence ID" value="TCL36910.1"/>
    <property type="molecule type" value="Genomic_DNA"/>
</dbReference>
<dbReference type="PROSITE" id="PS00197">
    <property type="entry name" value="2FE2S_FER_1"/>
    <property type="match status" value="1"/>
</dbReference>
<dbReference type="PANTHER" id="PTHR44379">
    <property type="entry name" value="OXIDOREDUCTASE WITH IRON-SULFUR SUBUNIT"/>
    <property type="match status" value="1"/>
</dbReference>
<gene>
    <name evidence="8" type="ORF">EV210_107175</name>
</gene>
<comment type="pathway">
    <text evidence="6">Alkaloid degradation; nicotine degradation.</text>
</comment>
<dbReference type="GO" id="GO:0016491">
    <property type="term" value="F:oxidoreductase activity"/>
    <property type="evidence" value="ECO:0007669"/>
    <property type="project" value="UniProtKB-KW"/>
</dbReference>
<dbReference type="AlphaFoldDB" id="A0A4V2Q8K6"/>
<accession>A0A4V2Q8K6</accession>
<dbReference type="GO" id="GO:0051537">
    <property type="term" value="F:2 iron, 2 sulfur cluster binding"/>
    <property type="evidence" value="ECO:0007669"/>
    <property type="project" value="UniProtKB-KW"/>
</dbReference>
<dbReference type="RefSeq" id="WP_132080564.1">
    <property type="nucleotide sequence ID" value="NZ_DAMAKO010000006.1"/>
</dbReference>
<dbReference type="InterPro" id="IPR001041">
    <property type="entry name" value="2Fe-2S_ferredoxin-type"/>
</dbReference>
<organism evidence="8 9">
    <name type="scientific">Anaerospora hongkongensis</name>
    <dbReference type="NCBI Taxonomy" id="244830"/>
    <lineage>
        <taxon>Bacteria</taxon>
        <taxon>Bacillati</taxon>
        <taxon>Bacillota</taxon>
        <taxon>Negativicutes</taxon>
        <taxon>Selenomonadales</taxon>
        <taxon>Sporomusaceae</taxon>
        <taxon>Anaerospora</taxon>
    </lineage>
</organism>
<evidence type="ECO:0000256" key="2">
    <source>
        <dbReference type="ARBA" id="ARBA00022723"/>
    </source>
</evidence>
<dbReference type="Gene3D" id="1.10.150.120">
    <property type="entry name" value="[2Fe-2S]-binding domain"/>
    <property type="match status" value="1"/>
</dbReference>
<evidence type="ECO:0000256" key="5">
    <source>
        <dbReference type="ARBA" id="ARBA00023014"/>
    </source>
</evidence>
<protein>
    <submittedName>
        <fullName evidence="8">Carbon-monoxide dehydrogenase small subunit</fullName>
    </submittedName>
</protein>
<proteinExistence type="predicted"/>
<dbReference type="SUPFAM" id="SSF47741">
    <property type="entry name" value="CO dehydrogenase ISP C-domain like"/>
    <property type="match status" value="1"/>
</dbReference>
<dbReference type="PANTHER" id="PTHR44379:SF5">
    <property type="entry name" value="OXIDOREDUCTASE WITH IRON-SULFUR SUBUNIT"/>
    <property type="match status" value="1"/>
</dbReference>
<dbReference type="InterPro" id="IPR012675">
    <property type="entry name" value="Beta-grasp_dom_sf"/>
</dbReference>
<evidence type="ECO:0000256" key="1">
    <source>
        <dbReference type="ARBA" id="ARBA00022714"/>
    </source>
</evidence>
<name>A0A4V2Q8K6_9FIRM</name>
<keyword evidence="2" id="KW-0479">Metal-binding</keyword>
<dbReference type="Proteomes" id="UP000295063">
    <property type="component" value="Unassembled WGS sequence"/>
</dbReference>
<dbReference type="GO" id="GO:0046872">
    <property type="term" value="F:metal ion binding"/>
    <property type="evidence" value="ECO:0007669"/>
    <property type="project" value="UniProtKB-KW"/>
</dbReference>
<keyword evidence="5" id="KW-0411">Iron-sulfur</keyword>